<gene>
    <name evidence="4" type="ORF">INT47_006116</name>
</gene>
<feature type="compositionally biased region" description="Basic and acidic residues" evidence="1">
    <location>
        <begin position="665"/>
        <end position="674"/>
    </location>
</feature>
<dbReference type="GO" id="GO:0005634">
    <property type="term" value="C:nucleus"/>
    <property type="evidence" value="ECO:0007669"/>
    <property type="project" value="TreeGrafter"/>
</dbReference>
<feature type="compositionally biased region" description="Low complexity" evidence="1">
    <location>
        <begin position="1"/>
        <end position="14"/>
    </location>
</feature>
<feature type="compositionally biased region" description="Polar residues" evidence="1">
    <location>
        <begin position="650"/>
        <end position="660"/>
    </location>
</feature>
<keyword evidence="5" id="KW-1185">Reference proteome</keyword>
<dbReference type="GO" id="GO:0005741">
    <property type="term" value="C:mitochondrial outer membrane"/>
    <property type="evidence" value="ECO:0007669"/>
    <property type="project" value="TreeGrafter"/>
</dbReference>
<dbReference type="PANTHER" id="PTHR31859">
    <property type="entry name" value="TETRATRICOPEPTIDE REPEAT PROTEIN 39 FAMILY MEMBER"/>
    <property type="match status" value="1"/>
</dbReference>
<dbReference type="PROSITE" id="PS50003">
    <property type="entry name" value="PH_DOMAIN"/>
    <property type="match status" value="1"/>
</dbReference>
<dbReference type="CDD" id="cd00160">
    <property type="entry name" value="RhoGEF"/>
    <property type="match status" value="1"/>
</dbReference>
<dbReference type="InterPro" id="IPR019412">
    <property type="entry name" value="IML2/TPR_39"/>
</dbReference>
<dbReference type="Pfam" id="PF10300">
    <property type="entry name" value="Iml2-TPR_39"/>
    <property type="match status" value="1"/>
</dbReference>
<evidence type="ECO:0000313" key="5">
    <source>
        <dbReference type="Proteomes" id="UP000603453"/>
    </source>
</evidence>
<dbReference type="GO" id="GO:0005085">
    <property type="term" value="F:guanyl-nucleotide exchange factor activity"/>
    <property type="evidence" value="ECO:0007669"/>
    <property type="project" value="InterPro"/>
</dbReference>
<protein>
    <submittedName>
        <fullName evidence="4">Uncharacterized protein</fullName>
    </submittedName>
</protein>
<evidence type="ECO:0000259" key="2">
    <source>
        <dbReference type="PROSITE" id="PS50003"/>
    </source>
</evidence>
<dbReference type="SUPFAM" id="SSF48065">
    <property type="entry name" value="DBL homology domain (DH-domain)"/>
    <property type="match status" value="1"/>
</dbReference>
<dbReference type="Proteomes" id="UP000603453">
    <property type="component" value="Unassembled WGS sequence"/>
</dbReference>
<dbReference type="GO" id="GO:0005829">
    <property type="term" value="C:cytosol"/>
    <property type="evidence" value="ECO:0007669"/>
    <property type="project" value="TreeGrafter"/>
</dbReference>
<comment type="caution">
    <text evidence="4">The sequence shown here is derived from an EMBL/GenBank/DDBJ whole genome shotgun (WGS) entry which is preliminary data.</text>
</comment>
<dbReference type="SUPFAM" id="SSF50729">
    <property type="entry name" value="PH domain-like"/>
    <property type="match status" value="1"/>
</dbReference>
<dbReference type="SMART" id="SM00325">
    <property type="entry name" value="RhoGEF"/>
    <property type="match status" value="1"/>
</dbReference>
<feature type="compositionally biased region" description="Low complexity" evidence="1">
    <location>
        <begin position="568"/>
        <end position="580"/>
    </location>
</feature>
<evidence type="ECO:0000259" key="3">
    <source>
        <dbReference type="PROSITE" id="PS50010"/>
    </source>
</evidence>
<feature type="region of interest" description="Disordered" evidence="1">
    <location>
        <begin position="568"/>
        <end position="594"/>
    </location>
</feature>
<dbReference type="InterPro" id="IPR001849">
    <property type="entry name" value="PH_domain"/>
</dbReference>
<proteinExistence type="predicted"/>
<accession>A0A8H7RDC6</accession>
<reference evidence="4" key="1">
    <citation type="submission" date="2020-12" db="EMBL/GenBank/DDBJ databases">
        <title>Metabolic potential, ecology and presence of endohyphal bacteria is reflected in genomic diversity of Mucoromycotina.</title>
        <authorList>
            <person name="Muszewska A."/>
            <person name="Okrasinska A."/>
            <person name="Steczkiewicz K."/>
            <person name="Drgas O."/>
            <person name="Orlowska M."/>
            <person name="Perlinska-Lenart U."/>
            <person name="Aleksandrzak-Piekarczyk T."/>
            <person name="Szatraj K."/>
            <person name="Zielenkiewicz U."/>
            <person name="Pilsyk S."/>
            <person name="Malc E."/>
            <person name="Mieczkowski P."/>
            <person name="Kruszewska J.S."/>
            <person name="Biernat P."/>
            <person name="Pawlowska J."/>
        </authorList>
    </citation>
    <scope>NUCLEOTIDE SEQUENCE</scope>
    <source>
        <strain evidence="4">WA0000017839</strain>
    </source>
</reference>
<evidence type="ECO:0000313" key="4">
    <source>
        <dbReference type="EMBL" id="KAG2208260.1"/>
    </source>
</evidence>
<evidence type="ECO:0000256" key="1">
    <source>
        <dbReference type="SAM" id="MobiDB-lite"/>
    </source>
</evidence>
<feature type="region of interest" description="Disordered" evidence="1">
    <location>
        <begin position="1"/>
        <end position="34"/>
    </location>
</feature>
<name>A0A8H7RDC6_9FUNG</name>
<feature type="compositionally biased region" description="Low complexity" evidence="1">
    <location>
        <begin position="638"/>
        <end position="648"/>
    </location>
</feature>
<feature type="domain" description="PH" evidence="2">
    <location>
        <begin position="280"/>
        <end position="382"/>
    </location>
</feature>
<dbReference type="PANTHER" id="PTHR31859:SF1">
    <property type="entry name" value="TETRATRICOPEPTIDE REPEAT PROTEIN 39C"/>
    <property type="match status" value="1"/>
</dbReference>
<dbReference type="AlphaFoldDB" id="A0A8H7RDC6"/>
<dbReference type="Pfam" id="PF00621">
    <property type="entry name" value="RhoGEF"/>
    <property type="match status" value="1"/>
</dbReference>
<dbReference type="PROSITE" id="PS50010">
    <property type="entry name" value="DH_2"/>
    <property type="match status" value="1"/>
</dbReference>
<dbReference type="OrthoDB" id="1716625at2759"/>
<sequence length="1278" mass="146831">MESICSCSGSISSNSEEKEEEEEVSTGNTTPIDLKSSQEPVEKLLRKKVHAMEELLQTERDYVHDLTHLVQVCLEVLFRQQWISSKHKSIIARNSFDILQFHKHFIVSFDAALAENWSCVAKTFIDQMSSFSLYKHYCDMHAEAWALTTEYRDRPEWNHFLRECALINSFSIPLNLNLLNDSIMQQQQQKKLHFQDYLIKPVQRICRYQLLIKEILRYTPPQSTEYDLWNIALDRIQGIVTEIDHCKFIRDRKERTDKFIARLDGGDWRISKKYVAQLDSLLMAGGIEVTYSALGQSVSKPRYLGCFLFRSYIIMVRPKKITSYEPKHWFPLKMTDFEDLNDIEGQREHAFVLRCKKHTFAFSASCWQEKQLWVKQIGEAIAATKSEVVMPNLSAQDFIVSSLPGITGKRSPQSIRLSRSFTNILDLASGDAKANNLRRSVSTNLQFQELIQSATRQEVSLKKRYSADYSSCTKKQALKPRNNSEMYIKPDLFPSSSGGLARKRPSSLDLLSAANNTGNMIGKMSLQFKSNHQNALRLTVDHKLRDVCTQEYLESRAWQMRDNTTSSSLSYYTSTSTSPTAEFTTNQDGLSKRKSTSFIRSSASSFSLIPKRTDKYDIQSNTSSCSSSLDRTQRVISRRPSQSSQLLRKMSQSRGISESPVTEPPQHKKLEKSSSRRQLFVDPITPNLIKSWLKDTQAGLDALLNDQMMSAEDIFSSSSSPFHAFGHALLIYAKAMLSTMERSKIDQAIDSVANVQFLLKRILSSTVRIKKHHGKQSTLHPSFSAPSLDHYASTTPSTATTTTATTTDLQLELMYANCILMSATLQFLKESWIDHLKAAYELRKAYKMYERLFETVTGMTLVEYDRENKPSRVRRTVSLYHNNDNDDVLDETVEHGAYFGIGLFNVIFSLLPIKVKKILNGLGFHSSRRTAIQLLQKAHGSETMYSSLSALVLLIFYTDISTYLYPHINTLFTHEEATTLLQRMISQYPSGYIWILLEGKLNRKDSIRLFEGVKNANHGFEKQSMNLDFRTVSITELSQFRSLTLYELGWSYILAGEYVQACETFFCLISESTSWSRVFYHYLATCCMLANQSYDKSILEIRQIVLLLDSQKKLSVQDQFAEAKIRHWLSSEKNGSLRETLQSMVIHPLWELVYLCNGVGDFCRSIREEIELHEGVDPFLFLLQGVIARDHRGDTELALMCFHKTLTFQSNWIPYAMYEIAVTHVVLFQKGQILLEDHQSSVTDWILFIEEYYQTTSQTEWDTRMQLKCQLLTESCYF</sequence>
<dbReference type="EMBL" id="JAEPRD010000020">
    <property type="protein sequence ID" value="KAG2208260.1"/>
    <property type="molecule type" value="Genomic_DNA"/>
</dbReference>
<dbReference type="Gene3D" id="1.20.900.10">
    <property type="entry name" value="Dbl homology (DH) domain"/>
    <property type="match status" value="1"/>
</dbReference>
<feature type="region of interest" description="Disordered" evidence="1">
    <location>
        <begin position="617"/>
        <end position="676"/>
    </location>
</feature>
<dbReference type="Gene3D" id="2.30.29.30">
    <property type="entry name" value="Pleckstrin-homology domain (PH domain)/Phosphotyrosine-binding domain (PTB)"/>
    <property type="match status" value="1"/>
</dbReference>
<dbReference type="InterPro" id="IPR035899">
    <property type="entry name" value="DBL_dom_sf"/>
</dbReference>
<organism evidence="4 5">
    <name type="scientific">Mucor saturninus</name>
    <dbReference type="NCBI Taxonomy" id="64648"/>
    <lineage>
        <taxon>Eukaryota</taxon>
        <taxon>Fungi</taxon>
        <taxon>Fungi incertae sedis</taxon>
        <taxon>Mucoromycota</taxon>
        <taxon>Mucoromycotina</taxon>
        <taxon>Mucoromycetes</taxon>
        <taxon>Mucorales</taxon>
        <taxon>Mucorineae</taxon>
        <taxon>Mucoraceae</taxon>
        <taxon>Mucor</taxon>
    </lineage>
</organism>
<feature type="domain" description="DH" evidence="3">
    <location>
        <begin position="47"/>
        <end position="246"/>
    </location>
</feature>
<feature type="compositionally biased region" description="Polar residues" evidence="1">
    <location>
        <begin position="618"/>
        <end position="630"/>
    </location>
</feature>
<dbReference type="InterPro" id="IPR000219">
    <property type="entry name" value="DH_dom"/>
</dbReference>
<dbReference type="InterPro" id="IPR011993">
    <property type="entry name" value="PH-like_dom_sf"/>
</dbReference>